<dbReference type="Proteomes" id="UP000325797">
    <property type="component" value="Chromosome"/>
</dbReference>
<keyword evidence="1" id="KW-1133">Transmembrane helix</keyword>
<dbReference type="OrthoDB" id="5773092at2"/>
<keyword evidence="3" id="KW-1185">Reference proteome</keyword>
<dbReference type="KEGG" id="hadh:FRZ61_30040"/>
<dbReference type="AlphaFoldDB" id="A0A5J6MZR8"/>
<protein>
    <submittedName>
        <fullName evidence="2">Uncharacterized protein</fullName>
    </submittedName>
</protein>
<proteinExistence type="predicted"/>
<keyword evidence="1" id="KW-0472">Membrane</keyword>
<reference evidence="2 3" key="1">
    <citation type="submission" date="2019-08" db="EMBL/GenBank/DDBJ databases">
        <title>Hyperibacter terrae gen. nov., sp. nov. and Hyperibacter viscosus sp. nov., two new members in the family Rhodospirillaceae isolated from the rhizosphere of Hypericum perforatum.</title>
        <authorList>
            <person name="Noviana Z."/>
        </authorList>
    </citation>
    <scope>NUCLEOTIDE SEQUENCE [LARGE SCALE GENOMIC DNA]</scope>
    <source>
        <strain evidence="2 3">R5959</strain>
    </source>
</reference>
<evidence type="ECO:0000313" key="3">
    <source>
        <dbReference type="Proteomes" id="UP000325797"/>
    </source>
</evidence>
<gene>
    <name evidence="2" type="ORF">FRZ61_30040</name>
</gene>
<organism evidence="2 3">
    <name type="scientific">Hypericibacter adhaerens</name>
    <dbReference type="NCBI Taxonomy" id="2602016"/>
    <lineage>
        <taxon>Bacteria</taxon>
        <taxon>Pseudomonadati</taxon>
        <taxon>Pseudomonadota</taxon>
        <taxon>Alphaproteobacteria</taxon>
        <taxon>Rhodospirillales</taxon>
        <taxon>Dongiaceae</taxon>
        <taxon>Hypericibacter</taxon>
    </lineage>
</organism>
<accession>A0A5J6MZR8</accession>
<feature type="transmembrane region" description="Helical" evidence="1">
    <location>
        <begin position="47"/>
        <end position="67"/>
    </location>
</feature>
<evidence type="ECO:0000256" key="1">
    <source>
        <dbReference type="SAM" id="Phobius"/>
    </source>
</evidence>
<dbReference type="EMBL" id="CP042582">
    <property type="protein sequence ID" value="QEX23069.1"/>
    <property type="molecule type" value="Genomic_DNA"/>
</dbReference>
<evidence type="ECO:0000313" key="2">
    <source>
        <dbReference type="EMBL" id="QEX23069.1"/>
    </source>
</evidence>
<name>A0A5J6MZR8_9PROT</name>
<dbReference type="RefSeq" id="WP_151118496.1">
    <property type="nucleotide sequence ID" value="NZ_CP042582.1"/>
</dbReference>
<sequence>MRLVAVLLIAAGILALAYGGFTYTKKTHEAQIGGLELSVQEKETVDVPMWAGVAAIVGGAVLLLLGAKRR</sequence>
<keyword evidence="1" id="KW-0812">Transmembrane</keyword>